<protein>
    <submittedName>
        <fullName evidence="1">Uncharacterized protein</fullName>
    </submittedName>
</protein>
<accession>A0AAU9WIJ6</accession>
<name>A0AAU9WIJ6_9CNID</name>
<sequence>MFWVRVPFNKEILSREERATVNLGRPVFQAGPLLNFLNAFLFALCTLKPRKHQPELNTSLINPASEHCVVVARARNCGSTTNIYCRNIDNSASGVGKPFQLRRSENTSFWTNEDVENEGIKVGCVLEYRVLTCYQSPLGRYCKLGKRDGKQFIFHRNDRKPLLGVNELLKDLQDKNVLRRLEQACGYVNLKANRFQGYLGKLYTKLHMACTRIYFIGIRAFTIKDERVILKTMGKEVVDMPLNCRENLVLSTAPVHMPLERPRKVADGDDHGVPGVAVVKIEACEFTCEGLISRYKPFIISRDEEPVDIKNASGSLIRVQGRQSVCFDTGNNAAACISKELLQKLDLEVDWEDTVPVHLAGVNGEFSEVKVVLKIRQHHFEGLALVGAVPEGLHLLVGMEIIQELFDLGYTIGK</sequence>
<gene>
    <name evidence="1" type="ORF">PMEA_00004574</name>
</gene>
<organism evidence="1 2">
    <name type="scientific">Pocillopora meandrina</name>
    <dbReference type="NCBI Taxonomy" id="46732"/>
    <lineage>
        <taxon>Eukaryota</taxon>
        <taxon>Metazoa</taxon>
        <taxon>Cnidaria</taxon>
        <taxon>Anthozoa</taxon>
        <taxon>Hexacorallia</taxon>
        <taxon>Scleractinia</taxon>
        <taxon>Astrocoeniina</taxon>
        <taxon>Pocilloporidae</taxon>
        <taxon>Pocillopora</taxon>
    </lineage>
</organism>
<keyword evidence="2" id="KW-1185">Reference proteome</keyword>
<reference evidence="1 2" key="1">
    <citation type="submission" date="2022-05" db="EMBL/GenBank/DDBJ databases">
        <authorList>
            <consortium name="Genoscope - CEA"/>
            <person name="William W."/>
        </authorList>
    </citation>
    <scope>NUCLEOTIDE SEQUENCE [LARGE SCALE GENOMIC DNA]</scope>
</reference>
<proteinExistence type="predicted"/>
<evidence type="ECO:0000313" key="2">
    <source>
        <dbReference type="Proteomes" id="UP001159428"/>
    </source>
</evidence>
<dbReference type="EMBL" id="CALNXJ010000013">
    <property type="protein sequence ID" value="CAH3112608.1"/>
    <property type="molecule type" value="Genomic_DNA"/>
</dbReference>
<evidence type="ECO:0000313" key="1">
    <source>
        <dbReference type="EMBL" id="CAH3112608.1"/>
    </source>
</evidence>
<dbReference type="AlphaFoldDB" id="A0AAU9WIJ6"/>
<comment type="caution">
    <text evidence="1">The sequence shown here is derived from an EMBL/GenBank/DDBJ whole genome shotgun (WGS) entry which is preliminary data.</text>
</comment>
<dbReference type="Proteomes" id="UP001159428">
    <property type="component" value="Unassembled WGS sequence"/>
</dbReference>